<dbReference type="EMBL" id="JBEQNB010000002">
    <property type="protein sequence ID" value="MES0832916.1"/>
    <property type="molecule type" value="Genomic_DNA"/>
</dbReference>
<dbReference type="EC" id="2.1.1.-" evidence="2"/>
<comment type="caution">
    <text evidence="2">The sequence shown here is derived from an EMBL/GenBank/DDBJ whole genome shotgun (WGS) entry which is preliminary data.</text>
</comment>
<sequence length="266" mass="30386">MPTASAIDIDHISSLYRTHRDDLARVRDQMRAHHQAADPPMTPQLDDIEAEITYLLLREHTPAHTVEIGTYYGWSTTWILSALRDNGTGHLYSFDIIDHAPRHVPPHLAQNRWTFTKGDVRAKIAHIPSDTDYLFIDAAHNGWFARWYLHHLLPALPAHIPVSIHDVFHQRHALPFTEGAIVLKWLTTNTTPFFTASSARAPHTHQAIQDLKRELGLDEPVRTGHHNPMIYFRLPVLPGHNPHPHRPPQQRPAPHEQTEPHPSDSP</sequence>
<dbReference type="GO" id="GO:0008168">
    <property type="term" value="F:methyltransferase activity"/>
    <property type="evidence" value="ECO:0007669"/>
    <property type="project" value="UniProtKB-KW"/>
</dbReference>
<dbReference type="Gene3D" id="3.40.50.150">
    <property type="entry name" value="Vaccinia Virus protein VP39"/>
    <property type="match status" value="1"/>
</dbReference>
<keyword evidence="3" id="KW-1185">Reference proteome</keyword>
<evidence type="ECO:0000313" key="3">
    <source>
        <dbReference type="Proteomes" id="UP001432401"/>
    </source>
</evidence>
<dbReference type="SUPFAM" id="SSF53335">
    <property type="entry name" value="S-adenosyl-L-methionine-dependent methyltransferases"/>
    <property type="match status" value="1"/>
</dbReference>
<organism evidence="2 3">
    <name type="scientific">Nocardiopsis tropica</name>
    <dbReference type="NCBI Taxonomy" id="109330"/>
    <lineage>
        <taxon>Bacteria</taxon>
        <taxon>Bacillati</taxon>
        <taxon>Actinomycetota</taxon>
        <taxon>Actinomycetes</taxon>
        <taxon>Streptosporangiales</taxon>
        <taxon>Nocardiopsidaceae</taxon>
        <taxon>Nocardiopsis</taxon>
    </lineage>
</organism>
<dbReference type="InterPro" id="IPR029063">
    <property type="entry name" value="SAM-dependent_MTases_sf"/>
</dbReference>
<proteinExistence type="predicted"/>
<dbReference type="GO" id="GO:0032259">
    <property type="term" value="P:methylation"/>
    <property type="evidence" value="ECO:0007669"/>
    <property type="project" value="UniProtKB-KW"/>
</dbReference>
<dbReference type="Proteomes" id="UP001432401">
    <property type="component" value="Unassembled WGS sequence"/>
</dbReference>
<evidence type="ECO:0000256" key="1">
    <source>
        <dbReference type="SAM" id="MobiDB-lite"/>
    </source>
</evidence>
<feature type="region of interest" description="Disordered" evidence="1">
    <location>
        <begin position="236"/>
        <end position="266"/>
    </location>
</feature>
<feature type="compositionally biased region" description="Basic and acidic residues" evidence="1">
    <location>
        <begin position="253"/>
        <end position="266"/>
    </location>
</feature>
<accession>A0ABV1ZP48</accession>
<protein>
    <submittedName>
        <fullName evidence="2">Class I SAM-dependent methyltransferase</fullName>
        <ecNumber evidence="2">2.1.1.-</ecNumber>
    </submittedName>
</protein>
<dbReference type="RefSeq" id="WP_267949954.1">
    <property type="nucleotide sequence ID" value="NZ_JBEQNA010000001.1"/>
</dbReference>
<evidence type="ECO:0000313" key="2">
    <source>
        <dbReference type="EMBL" id="MES0832916.1"/>
    </source>
</evidence>
<keyword evidence="2" id="KW-0808">Transferase</keyword>
<reference evidence="2 3" key="1">
    <citation type="submission" date="2024-06" db="EMBL/GenBank/DDBJ databases">
        <authorList>
            <person name="Bataeva Y.V."/>
            <person name="Grigorian L.N."/>
            <person name="Solomentsev V.I."/>
        </authorList>
    </citation>
    <scope>NUCLEOTIDE SEQUENCE [LARGE SCALE GENOMIC DNA]</scope>
    <source>
        <strain evidence="3">SCPM-O-B-12605 (RCAM04882)</strain>
    </source>
</reference>
<dbReference type="Pfam" id="PF13578">
    <property type="entry name" value="Methyltransf_24"/>
    <property type="match status" value="1"/>
</dbReference>
<keyword evidence="2" id="KW-0489">Methyltransferase</keyword>
<gene>
    <name evidence="2" type="ORF">ABUK86_03975</name>
</gene>
<name>A0ABV1ZP48_9ACTN</name>